<dbReference type="Gene3D" id="3.40.50.1000">
    <property type="entry name" value="HAD superfamily/HAD-like"/>
    <property type="match status" value="1"/>
</dbReference>
<protein>
    <submittedName>
        <fullName evidence="1">Hydrolase</fullName>
    </submittedName>
</protein>
<sequence length="269" mass="30373">MQKLSQPIKIVFFDIDETLYYKKEQRIPASIMEQVIPRLKANNIIPAIATGRTYGAFPDALKPLISPKGFELFVTTNGQYNRYKNEIISEYPLTTERIERALQKLTALNIEYAFVTSDEIAVSNNTAEVEIALRPIKDDYIVDPLHHLNHQVLQLLAFFPQERTQEVIAAGILEDDWKEVRWHPYSVDLLNQHNSKAKGIADVLRHFNLSLDNAMAFGDGLNDLEMLASVGFGVAMGNAEPELKAVADYVTLPIEQDGILHALEQLKVI</sequence>
<name>A0A0J5S652_9PAST</name>
<dbReference type="SFLD" id="SFLDS00003">
    <property type="entry name" value="Haloacid_Dehalogenase"/>
    <property type="match status" value="1"/>
</dbReference>
<dbReference type="InterPro" id="IPR006379">
    <property type="entry name" value="HAD-SF_hydro_IIB"/>
</dbReference>
<dbReference type="NCBIfam" id="TIGR00099">
    <property type="entry name" value="Cof-subfamily"/>
    <property type="match status" value="1"/>
</dbReference>
<dbReference type="Gene3D" id="3.30.1240.10">
    <property type="match status" value="1"/>
</dbReference>
<dbReference type="EMBL" id="JWIZ01000008">
    <property type="protein sequence ID" value="KMK52337.1"/>
    <property type="molecule type" value="Genomic_DNA"/>
</dbReference>
<dbReference type="PATRIC" id="fig|67855.3.peg.2326"/>
<evidence type="ECO:0000313" key="2">
    <source>
        <dbReference type="Proteomes" id="UP000036270"/>
    </source>
</evidence>
<evidence type="ECO:0000313" key="1">
    <source>
        <dbReference type="EMBL" id="KMK52337.1"/>
    </source>
</evidence>
<gene>
    <name evidence="1" type="ORF">RO21_01760</name>
</gene>
<dbReference type="PANTHER" id="PTHR10000">
    <property type="entry name" value="PHOSPHOSERINE PHOSPHATASE"/>
    <property type="match status" value="1"/>
</dbReference>
<organism evidence="1 2">
    <name type="scientific">Muribacter muris</name>
    <dbReference type="NCBI Taxonomy" id="67855"/>
    <lineage>
        <taxon>Bacteria</taxon>
        <taxon>Pseudomonadati</taxon>
        <taxon>Pseudomonadota</taxon>
        <taxon>Gammaproteobacteria</taxon>
        <taxon>Pasteurellales</taxon>
        <taxon>Pasteurellaceae</taxon>
        <taxon>Muribacter</taxon>
    </lineage>
</organism>
<proteinExistence type="predicted"/>
<dbReference type="InterPro" id="IPR023214">
    <property type="entry name" value="HAD_sf"/>
</dbReference>
<dbReference type="Pfam" id="PF08282">
    <property type="entry name" value="Hydrolase_3"/>
    <property type="match status" value="1"/>
</dbReference>
<dbReference type="GO" id="GO:0000287">
    <property type="term" value="F:magnesium ion binding"/>
    <property type="evidence" value="ECO:0007669"/>
    <property type="project" value="UniProtKB-ARBA"/>
</dbReference>
<keyword evidence="1" id="KW-0378">Hydrolase</keyword>
<dbReference type="RefSeq" id="WP_047976079.1">
    <property type="nucleotide sequence ID" value="NZ_JWIZ01000008.1"/>
</dbReference>
<dbReference type="STRING" id="67855.RO21_01760"/>
<dbReference type="InterPro" id="IPR036412">
    <property type="entry name" value="HAD-like_sf"/>
</dbReference>
<dbReference type="PROSITE" id="PS01229">
    <property type="entry name" value="COF_2"/>
    <property type="match status" value="1"/>
</dbReference>
<reference evidence="1 2" key="1">
    <citation type="submission" date="2014-12" db="EMBL/GenBank/DDBJ databases">
        <title>Reclassification of Actinobacillus muris as Muribacter muris.</title>
        <authorList>
            <person name="Christensen H."/>
            <person name="Nicklas W."/>
            <person name="Bisgaard M."/>
        </authorList>
    </citation>
    <scope>NUCLEOTIDE SEQUENCE [LARGE SCALE GENOMIC DNA]</scope>
    <source>
        <strain evidence="1 2">Ackerman80-443D</strain>
    </source>
</reference>
<dbReference type="GO" id="GO:0016791">
    <property type="term" value="F:phosphatase activity"/>
    <property type="evidence" value="ECO:0007669"/>
    <property type="project" value="TreeGrafter"/>
</dbReference>
<accession>A0A0J5S652</accession>
<keyword evidence="2" id="KW-1185">Reference proteome</keyword>
<dbReference type="SUPFAM" id="SSF56784">
    <property type="entry name" value="HAD-like"/>
    <property type="match status" value="1"/>
</dbReference>
<dbReference type="SFLD" id="SFLDG01140">
    <property type="entry name" value="C2.B:_Phosphomannomutase_and_P"/>
    <property type="match status" value="1"/>
</dbReference>
<dbReference type="AlphaFoldDB" id="A0A0J5S652"/>
<dbReference type="PANTHER" id="PTHR10000:SF25">
    <property type="entry name" value="PHOSPHATASE YKRA-RELATED"/>
    <property type="match status" value="1"/>
</dbReference>
<dbReference type="GO" id="GO:0005829">
    <property type="term" value="C:cytosol"/>
    <property type="evidence" value="ECO:0007669"/>
    <property type="project" value="TreeGrafter"/>
</dbReference>
<dbReference type="Proteomes" id="UP000036270">
    <property type="component" value="Unassembled WGS sequence"/>
</dbReference>
<dbReference type="NCBIfam" id="TIGR01484">
    <property type="entry name" value="HAD-SF-IIB"/>
    <property type="match status" value="1"/>
</dbReference>
<comment type="caution">
    <text evidence="1">The sequence shown here is derived from an EMBL/GenBank/DDBJ whole genome shotgun (WGS) entry which is preliminary data.</text>
</comment>
<dbReference type="InterPro" id="IPR000150">
    <property type="entry name" value="Cof"/>
</dbReference>